<gene>
    <name evidence="2" type="ORF">ENO08_04560</name>
</gene>
<evidence type="ECO:0000313" key="2">
    <source>
        <dbReference type="EMBL" id="HER43713.1"/>
    </source>
</evidence>
<evidence type="ECO:0000259" key="1">
    <source>
        <dbReference type="Pfam" id="PF01370"/>
    </source>
</evidence>
<dbReference type="Proteomes" id="UP000886069">
    <property type="component" value="Unassembled WGS sequence"/>
</dbReference>
<dbReference type="SUPFAM" id="SSF51735">
    <property type="entry name" value="NAD(P)-binding Rossmann-fold domains"/>
    <property type="match status" value="1"/>
</dbReference>
<protein>
    <submittedName>
        <fullName evidence="2">NAD-dependent epimerase/dehydratase family protein</fullName>
    </submittedName>
</protein>
<dbReference type="EMBL" id="DSEC01000321">
    <property type="protein sequence ID" value="HER43713.1"/>
    <property type="molecule type" value="Genomic_DNA"/>
</dbReference>
<dbReference type="PANTHER" id="PTHR11092">
    <property type="entry name" value="SUGAR NUCLEOTIDE EPIMERASE RELATED"/>
    <property type="match status" value="1"/>
</dbReference>
<dbReference type="InterPro" id="IPR001509">
    <property type="entry name" value="Epimerase_deHydtase"/>
</dbReference>
<comment type="caution">
    <text evidence="2">The sequence shown here is derived from an EMBL/GenBank/DDBJ whole genome shotgun (WGS) entry which is preliminary data.</text>
</comment>
<dbReference type="PANTHER" id="PTHR11092:SF0">
    <property type="entry name" value="EPIMERASE FAMILY PROTEIN SDR39U1"/>
    <property type="match status" value="1"/>
</dbReference>
<organism evidence="2">
    <name type="scientific">Eiseniibacteriota bacterium</name>
    <dbReference type="NCBI Taxonomy" id="2212470"/>
    <lineage>
        <taxon>Bacteria</taxon>
        <taxon>Candidatus Eiseniibacteriota</taxon>
    </lineage>
</organism>
<dbReference type="AlphaFoldDB" id="A0A7V2F3P5"/>
<dbReference type="Gene3D" id="3.40.50.720">
    <property type="entry name" value="NAD(P)-binding Rossmann-like Domain"/>
    <property type="match status" value="1"/>
</dbReference>
<dbReference type="Pfam" id="PF01370">
    <property type="entry name" value="Epimerase"/>
    <property type="match status" value="1"/>
</dbReference>
<name>A0A7V2F3P5_UNCEI</name>
<accession>A0A7V2F3P5</accession>
<feature type="domain" description="NAD-dependent epimerase/dehydratase" evidence="1">
    <location>
        <begin position="5"/>
        <end position="114"/>
    </location>
</feature>
<dbReference type="InterPro" id="IPR036291">
    <property type="entry name" value="NAD(P)-bd_dom_sf"/>
</dbReference>
<feature type="non-terminal residue" evidence="2">
    <location>
        <position position="117"/>
    </location>
</feature>
<reference evidence="2" key="1">
    <citation type="journal article" date="2020" name="mSystems">
        <title>Genome- and Community-Level Interaction Insights into Carbon Utilization and Element Cycling Functions of Hydrothermarchaeota in Hydrothermal Sediment.</title>
        <authorList>
            <person name="Zhou Z."/>
            <person name="Liu Y."/>
            <person name="Xu W."/>
            <person name="Pan J."/>
            <person name="Luo Z.H."/>
            <person name="Li M."/>
        </authorList>
    </citation>
    <scope>NUCLEOTIDE SEQUENCE [LARGE SCALE GENOMIC DNA]</scope>
    <source>
        <strain evidence="2">SpSt-1233</strain>
    </source>
</reference>
<proteinExistence type="predicted"/>
<sequence length="117" mass="12423">MAKTVLITGGTGLIGRALTARLHRAGFEVFVLTRGESGEKRSNSGPVRFIHWNGTDSKGWLDAAGGAYGIVNLAGYGIASGRWSVGVKRMILESRLEAGRAVCEAVRLSGRKPKVLV</sequence>